<dbReference type="OrthoDB" id="9782896at2"/>
<dbReference type="PROSITE" id="PS50043">
    <property type="entry name" value="HTH_LUXR_2"/>
    <property type="match status" value="1"/>
</dbReference>
<dbReference type="PRINTS" id="PR00038">
    <property type="entry name" value="HTHLUXR"/>
</dbReference>
<dbReference type="STRING" id="1088721.JI59_06235"/>
<dbReference type="SMART" id="SM00448">
    <property type="entry name" value="REC"/>
    <property type="match status" value="1"/>
</dbReference>
<evidence type="ECO:0000259" key="5">
    <source>
        <dbReference type="PROSITE" id="PS50110"/>
    </source>
</evidence>
<feature type="domain" description="HTH luxR-type" evidence="4">
    <location>
        <begin position="141"/>
        <end position="206"/>
    </location>
</feature>
<dbReference type="PANTHER" id="PTHR43214:SF43">
    <property type="entry name" value="TWO-COMPONENT RESPONSE REGULATOR"/>
    <property type="match status" value="1"/>
</dbReference>
<dbReference type="eggNOG" id="COG2197">
    <property type="taxonomic scope" value="Bacteria"/>
</dbReference>
<dbReference type="PANTHER" id="PTHR43214">
    <property type="entry name" value="TWO-COMPONENT RESPONSE REGULATOR"/>
    <property type="match status" value="1"/>
</dbReference>
<dbReference type="GO" id="GO:0000160">
    <property type="term" value="P:phosphorelay signal transduction system"/>
    <property type="evidence" value="ECO:0007669"/>
    <property type="project" value="InterPro"/>
</dbReference>
<evidence type="ECO:0000259" key="4">
    <source>
        <dbReference type="PROSITE" id="PS50043"/>
    </source>
</evidence>
<dbReference type="PATRIC" id="fig|1088721.3.peg.2744"/>
<evidence type="ECO:0000256" key="2">
    <source>
        <dbReference type="ARBA" id="ARBA00023125"/>
    </source>
</evidence>
<feature type="domain" description="Response regulatory" evidence="5">
    <location>
        <begin position="3"/>
        <end position="118"/>
    </location>
</feature>
<evidence type="ECO:0000313" key="6">
    <source>
        <dbReference type="EMBL" id="EHJ60253.1"/>
    </source>
</evidence>
<accession>G6EEK8</accession>
<organism evidence="6 7">
    <name type="scientific">Novosphingobium pentaromativorans US6-1</name>
    <dbReference type="NCBI Taxonomy" id="1088721"/>
    <lineage>
        <taxon>Bacteria</taxon>
        <taxon>Pseudomonadati</taxon>
        <taxon>Pseudomonadota</taxon>
        <taxon>Alphaproteobacteria</taxon>
        <taxon>Sphingomonadales</taxon>
        <taxon>Sphingomonadaceae</taxon>
        <taxon>Novosphingobium</taxon>
    </lineage>
</organism>
<dbReference type="PROSITE" id="PS50110">
    <property type="entry name" value="RESPONSE_REGULATORY"/>
    <property type="match status" value="1"/>
</dbReference>
<name>G6EEK8_9SPHN</name>
<dbReference type="Pfam" id="PF00072">
    <property type="entry name" value="Response_reg"/>
    <property type="match status" value="1"/>
</dbReference>
<evidence type="ECO:0000313" key="7">
    <source>
        <dbReference type="Proteomes" id="UP000004030"/>
    </source>
</evidence>
<dbReference type="Gene3D" id="1.10.10.10">
    <property type="entry name" value="Winged helix-like DNA-binding domain superfamily/Winged helix DNA-binding domain"/>
    <property type="match status" value="1"/>
</dbReference>
<feature type="modified residue" description="4-aspartylphosphate" evidence="3">
    <location>
        <position position="53"/>
    </location>
</feature>
<dbReference type="CDD" id="cd06170">
    <property type="entry name" value="LuxR_C_like"/>
    <property type="match status" value="1"/>
</dbReference>
<dbReference type="InterPro" id="IPR000792">
    <property type="entry name" value="Tscrpt_reg_LuxR_C"/>
</dbReference>
<keyword evidence="2" id="KW-0238">DNA-binding</keyword>
<evidence type="ECO:0000256" key="3">
    <source>
        <dbReference type="PROSITE-ProRule" id="PRU00169"/>
    </source>
</evidence>
<keyword evidence="1 3" id="KW-0597">Phosphoprotein</keyword>
<dbReference type="GO" id="GO:0003677">
    <property type="term" value="F:DNA binding"/>
    <property type="evidence" value="ECO:0007669"/>
    <property type="project" value="UniProtKB-KW"/>
</dbReference>
<dbReference type="GO" id="GO:0006355">
    <property type="term" value="P:regulation of DNA-templated transcription"/>
    <property type="evidence" value="ECO:0007669"/>
    <property type="project" value="InterPro"/>
</dbReference>
<keyword evidence="7" id="KW-1185">Reference proteome</keyword>
<sequence length="207" mass="22635">MSRILVADDHPFFRLGVEAVLRMGGHDVVAMTGDGDETLAAIERENPDIVLLDVRMPCRDGVSTLAELRRRGDTRPVIILTVEMNDEQLLSVIRSQVNGIVFKHDAEHCLLKAIDSVMNGMRYLDGDLIDKAIAHASSASPSSRLAGLTPKELDVAQHVARGLRNREVAARLGTTEGTVKVYLHNIYTKLGISNRTELANSLKDAGE</sequence>
<proteinExistence type="predicted"/>
<dbReference type="InterPro" id="IPR001789">
    <property type="entry name" value="Sig_transdc_resp-reg_receiver"/>
</dbReference>
<dbReference type="SMART" id="SM00421">
    <property type="entry name" value="HTH_LUXR"/>
    <property type="match status" value="1"/>
</dbReference>
<dbReference type="RefSeq" id="WP_007013690.1">
    <property type="nucleotide sequence ID" value="NZ_AGFM01000040.1"/>
</dbReference>
<dbReference type="Pfam" id="PF00196">
    <property type="entry name" value="GerE"/>
    <property type="match status" value="1"/>
</dbReference>
<dbReference type="Proteomes" id="UP000004030">
    <property type="component" value="Unassembled WGS sequence"/>
</dbReference>
<dbReference type="EMBL" id="AGFM01000040">
    <property type="protein sequence ID" value="EHJ60253.1"/>
    <property type="molecule type" value="Genomic_DNA"/>
</dbReference>
<dbReference type="InterPro" id="IPR058245">
    <property type="entry name" value="NreC/VraR/RcsB-like_REC"/>
</dbReference>
<protein>
    <submittedName>
        <fullName evidence="6">Two component LuxR family transcriptional regulator</fullName>
    </submittedName>
</protein>
<dbReference type="AlphaFoldDB" id="G6EEK8"/>
<dbReference type="SUPFAM" id="SSF52172">
    <property type="entry name" value="CheY-like"/>
    <property type="match status" value="1"/>
</dbReference>
<evidence type="ECO:0000256" key="1">
    <source>
        <dbReference type="ARBA" id="ARBA00022553"/>
    </source>
</evidence>
<dbReference type="KEGG" id="npn:JI59_06235"/>
<reference evidence="6 7" key="1">
    <citation type="journal article" date="2012" name="J. Bacteriol.">
        <title>Genome sequence of benzo(a)pyrene-degrading bacterium Novosphingobium pentaromativorans US6-1.</title>
        <authorList>
            <person name="Luo Y.R."/>
            <person name="Kang S.G."/>
            <person name="Kim S.J."/>
            <person name="Kim M.R."/>
            <person name="Li N."/>
            <person name="Lee J.H."/>
            <person name="Kwon K.K."/>
        </authorList>
    </citation>
    <scope>NUCLEOTIDE SEQUENCE [LARGE SCALE GENOMIC DNA]</scope>
    <source>
        <strain evidence="6 7">US6-1</strain>
    </source>
</reference>
<dbReference type="Gene3D" id="3.40.50.2300">
    <property type="match status" value="1"/>
</dbReference>
<dbReference type="InterPro" id="IPR016032">
    <property type="entry name" value="Sig_transdc_resp-reg_C-effctor"/>
</dbReference>
<dbReference type="InterPro" id="IPR036388">
    <property type="entry name" value="WH-like_DNA-bd_sf"/>
</dbReference>
<dbReference type="SUPFAM" id="SSF46894">
    <property type="entry name" value="C-terminal effector domain of the bipartite response regulators"/>
    <property type="match status" value="1"/>
</dbReference>
<dbReference type="InterPro" id="IPR011006">
    <property type="entry name" value="CheY-like_superfamily"/>
</dbReference>
<dbReference type="InterPro" id="IPR039420">
    <property type="entry name" value="WalR-like"/>
</dbReference>
<dbReference type="CDD" id="cd17535">
    <property type="entry name" value="REC_NarL-like"/>
    <property type="match status" value="1"/>
</dbReference>
<gene>
    <name evidence="6" type="ORF">NSU_2779</name>
</gene>
<comment type="caution">
    <text evidence="6">The sequence shown here is derived from an EMBL/GenBank/DDBJ whole genome shotgun (WGS) entry which is preliminary data.</text>
</comment>